<feature type="transmembrane region" description="Helical" evidence="2">
    <location>
        <begin position="77"/>
        <end position="99"/>
    </location>
</feature>
<accession>A0A7W3UYJ0</accession>
<keyword evidence="2" id="KW-0812">Transmembrane</keyword>
<organism evidence="3 4">
    <name type="scientific">Stenotrophomonas koreensis</name>
    <dbReference type="NCBI Taxonomy" id="266128"/>
    <lineage>
        <taxon>Bacteria</taxon>
        <taxon>Pseudomonadati</taxon>
        <taxon>Pseudomonadota</taxon>
        <taxon>Gammaproteobacteria</taxon>
        <taxon>Lysobacterales</taxon>
        <taxon>Lysobacteraceae</taxon>
        <taxon>Stenotrophomonas</taxon>
    </lineage>
</organism>
<feature type="transmembrane region" description="Helical" evidence="2">
    <location>
        <begin position="37"/>
        <end position="57"/>
    </location>
</feature>
<feature type="transmembrane region" description="Helical" evidence="2">
    <location>
        <begin position="111"/>
        <end position="128"/>
    </location>
</feature>
<sequence>MAWNNLQQVQTTGENVEKQQEPLSGESVEQRKWTGLVAWRLIVMTVVWIVVGGAFLLTQVLAVEGTMLAFGAQLLGIVYRPLTLLVVAVALLTLVQWFYRERWLVFQQKRGCLLLLGILVLAGFYPALMDLDNLQVVPDSSGDALLHDAGQFD</sequence>
<proteinExistence type="predicted"/>
<dbReference type="Proteomes" id="UP000550609">
    <property type="component" value="Unassembled WGS sequence"/>
</dbReference>
<keyword evidence="2" id="KW-0472">Membrane</keyword>
<comment type="caution">
    <text evidence="3">The sequence shown here is derived from an EMBL/GenBank/DDBJ whole genome shotgun (WGS) entry which is preliminary data.</text>
</comment>
<evidence type="ECO:0000313" key="3">
    <source>
        <dbReference type="EMBL" id="MBB1116166.1"/>
    </source>
</evidence>
<gene>
    <name evidence="3" type="ORF">H4O09_03660</name>
</gene>
<evidence type="ECO:0000313" key="4">
    <source>
        <dbReference type="Proteomes" id="UP000550609"/>
    </source>
</evidence>
<reference evidence="3 4" key="1">
    <citation type="submission" date="2020-08" db="EMBL/GenBank/DDBJ databases">
        <title>Stenotrophomonas sp. W1S232.</title>
        <authorList>
            <person name="Deng Y."/>
        </authorList>
    </citation>
    <scope>NUCLEOTIDE SEQUENCE [LARGE SCALE GENOMIC DNA]</scope>
    <source>
        <strain evidence="3 4">W1S232</strain>
    </source>
</reference>
<evidence type="ECO:0000256" key="2">
    <source>
        <dbReference type="SAM" id="Phobius"/>
    </source>
</evidence>
<dbReference type="AlphaFoldDB" id="A0A7W3UYJ0"/>
<keyword evidence="2" id="KW-1133">Transmembrane helix</keyword>
<dbReference type="RefSeq" id="WP_182621534.1">
    <property type="nucleotide sequence ID" value="NZ_JACIUV010000002.1"/>
</dbReference>
<feature type="compositionally biased region" description="Polar residues" evidence="1">
    <location>
        <begin position="1"/>
        <end position="14"/>
    </location>
</feature>
<dbReference type="EMBL" id="JACIUV010000002">
    <property type="protein sequence ID" value="MBB1116166.1"/>
    <property type="molecule type" value="Genomic_DNA"/>
</dbReference>
<evidence type="ECO:0000256" key="1">
    <source>
        <dbReference type="SAM" id="MobiDB-lite"/>
    </source>
</evidence>
<name>A0A7W3UYJ0_9GAMM</name>
<feature type="region of interest" description="Disordered" evidence="1">
    <location>
        <begin position="1"/>
        <end position="23"/>
    </location>
</feature>
<protein>
    <submittedName>
        <fullName evidence="3">Uncharacterized protein</fullName>
    </submittedName>
</protein>